<reference evidence="9" key="2">
    <citation type="submission" date="2020-09" db="EMBL/GenBank/DDBJ databases">
        <authorList>
            <person name="Sun Q."/>
            <person name="Kim S."/>
        </authorList>
    </citation>
    <scope>NUCLEOTIDE SEQUENCE</scope>
    <source>
        <strain evidence="9">KCTC 22164</strain>
    </source>
</reference>
<keyword evidence="5" id="KW-0378">Hydrolase</keyword>
<organism evidence="9 10">
    <name type="scientific">Alteromonas halophila</name>
    <dbReference type="NCBI Taxonomy" id="516698"/>
    <lineage>
        <taxon>Bacteria</taxon>
        <taxon>Pseudomonadati</taxon>
        <taxon>Pseudomonadota</taxon>
        <taxon>Gammaproteobacteria</taxon>
        <taxon>Alteromonadales</taxon>
        <taxon>Alteromonadaceae</taxon>
        <taxon>Alteromonas/Salinimonas group</taxon>
        <taxon>Alteromonas</taxon>
    </lineage>
</organism>
<dbReference type="PROSITE" id="PS51704">
    <property type="entry name" value="GP_PDE"/>
    <property type="match status" value="1"/>
</dbReference>
<evidence type="ECO:0000256" key="3">
    <source>
        <dbReference type="ARBA" id="ARBA00022729"/>
    </source>
</evidence>
<accession>A0A918JG35</accession>
<dbReference type="EMBL" id="BMXP01000001">
    <property type="protein sequence ID" value="GGW74298.1"/>
    <property type="molecule type" value="Genomic_DNA"/>
</dbReference>
<dbReference type="NCBIfam" id="NF008354">
    <property type="entry name" value="PRK11143.1"/>
    <property type="match status" value="1"/>
</dbReference>
<feature type="signal peptide" evidence="7">
    <location>
        <begin position="1"/>
        <end position="27"/>
    </location>
</feature>
<dbReference type="PANTHER" id="PTHR43620">
    <property type="entry name" value="GLYCEROPHOSPHORYL DIESTER PHOSPHODIESTERASE"/>
    <property type="match status" value="1"/>
</dbReference>
<evidence type="ECO:0000256" key="5">
    <source>
        <dbReference type="ARBA" id="ARBA00022801"/>
    </source>
</evidence>
<dbReference type="InterPro" id="IPR017946">
    <property type="entry name" value="PLC-like_Pdiesterase_TIM-brl"/>
</dbReference>
<feature type="chain" id="PRO_5037114961" description="glycerophosphodiester phosphodiesterase" evidence="7">
    <location>
        <begin position="28"/>
        <end position="333"/>
    </location>
</feature>
<reference evidence="9" key="1">
    <citation type="journal article" date="2014" name="Int. J. Syst. Evol. Microbiol.">
        <title>Complete genome sequence of Corynebacterium casei LMG S-19264T (=DSM 44701T), isolated from a smear-ripened cheese.</title>
        <authorList>
            <consortium name="US DOE Joint Genome Institute (JGI-PGF)"/>
            <person name="Walter F."/>
            <person name="Albersmeier A."/>
            <person name="Kalinowski J."/>
            <person name="Ruckert C."/>
        </authorList>
    </citation>
    <scope>NUCLEOTIDE SEQUENCE</scope>
    <source>
        <strain evidence="9">KCTC 22164</strain>
    </source>
</reference>
<protein>
    <recommendedName>
        <fullName evidence="2">glycerophosphodiester phosphodiesterase</fullName>
        <ecNumber evidence="2">3.1.4.46</ecNumber>
    </recommendedName>
</protein>
<evidence type="ECO:0000259" key="8">
    <source>
        <dbReference type="PROSITE" id="PS51704"/>
    </source>
</evidence>
<dbReference type="GO" id="GO:0006071">
    <property type="term" value="P:glycerol metabolic process"/>
    <property type="evidence" value="ECO:0007669"/>
    <property type="project" value="UniProtKB-KW"/>
</dbReference>
<evidence type="ECO:0000256" key="1">
    <source>
        <dbReference type="ARBA" id="ARBA00007277"/>
    </source>
</evidence>
<comment type="catalytic activity">
    <reaction evidence="6">
        <text>a sn-glycero-3-phosphodiester + H2O = an alcohol + sn-glycerol 3-phosphate + H(+)</text>
        <dbReference type="Rhea" id="RHEA:12969"/>
        <dbReference type="ChEBI" id="CHEBI:15377"/>
        <dbReference type="ChEBI" id="CHEBI:15378"/>
        <dbReference type="ChEBI" id="CHEBI:30879"/>
        <dbReference type="ChEBI" id="CHEBI:57597"/>
        <dbReference type="ChEBI" id="CHEBI:83408"/>
        <dbReference type="EC" id="3.1.4.46"/>
    </reaction>
</comment>
<evidence type="ECO:0000313" key="9">
    <source>
        <dbReference type="EMBL" id="GGW74298.1"/>
    </source>
</evidence>
<name>A0A918JG35_9ALTE</name>
<dbReference type="GO" id="GO:0006629">
    <property type="term" value="P:lipid metabolic process"/>
    <property type="evidence" value="ECO:0007669"/>
    <property type="project" value="InterPro"/>
</dbReference>
<comment type="similarity">
    <text evidence="1">Belongs to the glycerophosphoryl diester phosphodiesterase family.</text>
</comment>
<dbReference type="RefSeq" id="WP_189403295.1">
    <property type="nucleotide sequence ID" value="NZ_BMXP01000001.1"/>
</dbReference>
<keyword evidence="3 7" id="KW-0732">Signal</keyword>
<gene>
    <name evidence="9" type="primary">glpQ</name>
    <name evidence="9" type="ORF">GCM10007391_02730</name>
</gene>
<keyword evidence="4" id="KW-0319">Glycerol metabolism</keyword>
<dbReference type="Pfam" id="PF03009">
    <property type="entry name" value="GDPD"/>
    <property type="match status" value="1"/>
</dbReference>
<sequence>MHRYYRALIRAVFFVSALLIVSSPSQAFDIIAHRGASGYLPEHTLAAATLAHAQAPDYIEQDVVLSRDHIPIVLHDIHLETVTNVESVFPERARKDGRFYAIDFTLAELKTLRIHERHNAEGKAVFPSRFGSERTDFRIATLREHIELIVELNRLTHSTVGFYTEIKSPSWHKRQGADISNIVLNTLADYGLTANDANLILQCFDLKEIKRIRDELNYTGKLIMLIGDNSWQESDTDYQALRTVRGIDTLTPYVDGIGPWITHLVSASQDIPDWLQRAKTKGLIVHPYTFRTDALPGKMTSIQLLSLLKEQLAVDGVFTDQVPAVKAYLHGRD</sequence>
<evidence type="ECO:0000256" key="6">
    <source>
        <dbReference type="ARBA" id="ARBA00047512"/>
    </source>
</evidence>
<evidence type="ECO:0000313" key="10">
    <source>
        <dbReference type="Proteomes" id="UP000631300"/>
    </source>
</evidence>
<dbReference type="SUPFAM" id="SSF51695">
    <property type="entry name" value="PLC-like phosphodiesterases"/>
    <property type="match status" value="1"/>
</dbReference>
<proteinExistence type="inferred from homology"/>
<dbReference type="PANTHER" id="PTHR43620:SF7">
    <property type="entry name" value="GLYCEROPHOSPHODIESTER PHOSPHODIESTERASE GDPD5-RELATED"/>
    <property type="match status" value="1"/>
</dbReference>
<feature type="domain" description="GP-PDE" evidence="8">
    <location>
        <begin position="28"/>
        <end position="329"/>
    </location>
</feature>
<dbReference type="AlphaFoldDB" id="A0A918JG35"/>
<dbReference type="Gene3D" id="3.20.20.190">
    <property type="entry name" value="Phosphatidylinositol (PI) phosphodiesterase"/>
    <property type="match status" value="1"/>
</dbReference>
<dbReference type="EC" id="3.1.4.46" evidence="2"/>
<dbReference type="InterPro" id="IPR030395">
    <property type="entry name" value="GP_PDE_dom"/>
</dbReference>
<dbReference type="GO" id="GO:0008889">
    <property type="term" value="F:glycerophosphodiester phosphodiesterase activity"/>
    <property type="evidence" value="ECO:0007669"/>
    <property type="project" value="UniProtKB-EC"/>
</dbReference>
<evidence type="ECO:0000256" key="2">
    <source>
        <dbReference type="ARBA" id="ARBA00012247"/>
    </source>
</evidence>
<keyword evidence="10" id="KW-1185">Reference proteome</keyword>
<evidence type="ECO:0000256" key="4">
    <source>
        <dbReference type="ARBA" id="ARBA00022798"/>
    </source>
</evidence>
<dbReference type="GO" id="GO:0042597">
    <property type="term" value="C:periplasmic space"/>
    <property type="evidence" value="ECO:0007669"/>
    <property type="project" value="TreeGrafter"/>
</dbReference>
<dbReference type="Proteomes" id="UP000631300">
    <property type="component" value="Unassembled WGS sequence"/>
</dbReference>
<comment type="caution">
    <text evidence="9">The sequence shown here is derived from an EMBL/GenBank/DDBJ whole genome shotgun (WGS) entry which is preliminary data.</text>
</comment>
<evidence type="ECO:0000256" key="7">
    <source>
        <dbReference type="SAM" id="SignalP"/>
    </source>
</evidence>